<dbReference type="SUPFAM" id="SSF52317">
    <property type="entry name" value="Class I glutamine amidotransferase-like"/>
    <property type="match status" value="1"/>
</dbReference>
<keyword evidence="6" id="KW-1185">Reference proteome</keyword>
<comment type="catalytic activity">
    <reaction evidence="2">
        <text>L-glutamine + H2O = L-glutamate + NH4(+)</text>
        <dbReference type="Rhea" id="RHEA:15889"/>
        <dbReference type="ChEBI" id="CHEBI:15377"/>
        <dbReference type="ChEBI" id="CHEBI:28938"/>
        <dbReference type="ChEBI" id="CHEBI:29985"/>
        <dbReference type="ChEBI" id="CHEBI:58359"/>
        <dbReference type="EC" id="3.5.1.2"/>
    </reaction>
</comment>
<comment type="catalytic activity">
    <reaction evidence="2">
        <text>beta-D-GlcNAc-(1-&gt;4)-Mur2Ac(oyl-L-Ala-gamma-D-Glu-L-Lys-D-Ala-D-Ala)-di-trans,octa-cis-undecaprenyl diphosphate + L-glutamine + ATP + H2O = beta-D-GlcNAc-(1-&gt;4)-Mur2Ac(oyl-L-Ala-D-isoglutaminyl-L-Lys-D-Ala-D-Ala)-di-trans,octa-cis-undecaprenyl diphosphate + L-glutamate + ADP + phosphate + H(+)</text>
        <dbReference type="Rhea" id="RHEA:57928"/>
        <dbReference type="ChEBI" id="CHEBI:15377"/>
        <dbReference type="ChEBI" id="CHEBI:15378"/>
        <dbReference type="ChEBI" id="CHEBI:29985"/>
        <dbReference type="ChEBI" id="CHEBI:30616"/>
        <dbReference type="ChEBI" id="CHEBI:43474"/>
        <dbReference type="ChEBI" id="CHEBI:58359"/>
        <dbReference type="ChEBI" id="CHEBI:60033"/>
        <dbReference type="ChEBI" id="CHEBI:62233"/>
        <dbReference type="ChEBI" id="CHEBI:456216"/>
        <dbReference type="EC" id="6.3.5.13"/>
    </reaction>
</comment>
<keyword evidence="2" id="KW-0378">Hydrolase</keyword>
<evidence type="ECO:0000313" key="7">
    <source>
        <dbReference type="Proteomes" id="UP000522688"/>
    </source>
</evidence>
<dbReference type="AlphaFoldDB" id="A0A7W3JH32"/>
<dbReference type="EC" id="3.5.1.2" evidence="2"/>
<dbReference type="RefSeq" id="WP_146853083.1">
    <property type="nucleotide sequence ID" value="NZ_BAAAHR010000002.1"/>
</dbReference>
<keyword evidence="2" id="KW-0961">Cell wall biogenesis/degradation</keyword>
<dbReference type="GO" id="GO:0004359">
    <property type="term" value="F:glutaminase activity"/>
    <property type="evidence" value="ECO:0007669"/>
    <property type="project" value="UniProtKB-UniRule"/>
</dbReference>
<comment type="similarity">
    <text evidence="2">Belongs to the CobB/CobQ family. GatD subfamily.</text>
</comment>
<dbReference type="Proteomes" id="UP000321154">
    <property type="component" value="Unassembled WGS sequence"/>
</dbReference>
<proteinExistence type="inferred from homology"/>
<reference evidence="5 7" key="2">
    <citation type="submission" date="2020-07" db="EMBL/GenBank/DDBJ databases">
        <title>Sequencing the genomes of 1000 actinobacteria strains.</title>
        <authorList>
            <person name="Klenk H.-P."/>
        </authorList>
    </citation>
    <scope>NUCLEOTIDE SEQUENCE [LARGE SCALE GENOMIC DNA]</scope>
    <source>
        <strain evidence="5 7">DSM 10309</strain>
    </source>
</reference>
<dbReference type="GO" id="GO:0009252">
    <property type="term" value="P:peptidoglycan biosynthetic process"/>
    <property type="evidence" value="ECO:0007669"/>
    <property type="project" value="UniProtKB-UniRule"/>
</dbReference>
<evidence type="ECO:0000313" key="5">
    <source>
        <dbReference type="EMBL" id="MBA8812782.1"/>
    </source>
</evidence>
<keyword evidence="2" id="KW-0133">Cell shape</keyword>
<dbReference type="EMBL" id="JACGWW010000001">
    <property type="protein sequence ID" value="MBA8812782.1"/>
    <property type="molecule type" value="Genomic_DNA"/>
</dbReference>
<dbReference type="UniPathway" id="UPA00219"/>
<dbReference type="InterPro" id="IPR011698">
    <property type="entry name" value="GATase_3"/>
</dbReference>
<name>A0A7W3JH32_9MICO</name>
<comment type="pathway">
    <text evidence="2">Cell wall biogenesis; peptidoglycan biosynthesis.</text>
</comment>
<evidence type="ECO:0000256" key="2">
    <source>
        <dbReference type="HAMAP-Rule" id="MF_02213"/>
    </source>
</evidence>
<evidence type="ECO:0000256" key="1">
    <source>
        <dbReference type="ARBA" id="ARBA00022962"/>
    </source>
</evidence>
<reference evidence="4 6" key="1">
    <citation type="submission" date="2019-07" db="EMBL/GenBank/DDBJ databases">
        <title>Whole genome shotgun sequence of Frigoribacterium faeni NBRC 103066.</title>
        <authorList>
            <person name="Hosoyama A."/>
            <person name="Uohara A."/>
            <person name="Ohji S."/>
            <person name="Ichikawa N."/>
        </authorList>
    </citation>
    <scope>NUCLEOTIDE SEQUENCE [LARGE SCALE GENOMIC DNA]</scope>
    <source>
        <strain evidence="4 6">NBRC 103066</strain>
    </source>
</reference>
<gene>
    <name evidence="2" type="primary">gatD</name>
    <name evidence="5" type="ORF">FB463_001006</name>
    <name evidence="4" type="ORF">FFA01_07170</name>
</gene>
<comment type="caution">
    <text evidence="2">Lacks conserved residue(s) required for the propagation of feature annotation.</text>
</comment>
<feature type="domain" description="CobB/CobQ-like glutamine amidotransferase" evidence="3">
    <location>
        <begin position="7"/>
        <end position="197"/>
    </location>
</feature>
<dbReference type="GO" id="GO:0071555">
    <property type="term" value="P:cell wall organization"/>
    <property type="evidence" value="ECO:0007669"/>
    <property type="project" value="UniProtKB-KW"/>
</dbReference>
<comment type="subunit">
    <text evidence="2">Forms a heterodimer with MurT.</text>
</comment>
<evidence type="ECO:0000259" key="3">
    <source>
        <dbReference type="Pfam" id="PF07685"/>
    </source>
</evidence>
<accession>A0A7W3JH32</accession>
<dbReference type="HAMAP" id="MF_02213">
    <property type="entry name" value="Lipid_II_synth_GatD"/>
    <property type="match status" value="1"/>
</dbReference>
<evidence type="ECO:0000313" key="4">
    <source>
        <dbReference type="EMBL" id="GEK82408.1"/>
    </source>
</evidence>
<dbReference type="InterPro" id="IPR043702">
    <property type="entry name" value="Lipid_II_synth_GatD"/>
</dbReference>
<dbReference type="InterPro" id="IPR029062">
    <property type="entry name" value="Class_I_gatase-like"/>
</dbReference>
<protein>
    <recommendedName>
        <fullName evidence="2">Lipid II isoglutaminyl synthase (glutamine-hydrolyzing) subunit GatD</fullName>
        <ecNumber evidence="2">6.3.5.13</ecNumber>
    </recommendedName>
    <alternativeName>
        <fullName evidence="2">Lipid II isoglutaminyl synthase glutaminase subunit</fullName>
        <ecNumber evidence="2">3.5.1.2</ecNumber>
    </alternativeName>
</protein>
<keyword evidence="2" id="KW-0436">Ligase</keyword>
<comment type="function">
    <text evidence="2">The lipid II isoglutaminyl synthase complex catalyzes the formation of alpha-D-isoglutamine in the cell wall lipid II stem peptide. The GatD subunit catalyzes the hydrolysis of glutamine to glutamate and ammonia. The resulting ammonia molecule is channeled to the active site of MurT.</text>
</comment>
<dbReference type="PROSITE" id="PS51274">
    <property type="entry name" value="GATASE_COBBQ"/>
    <property type="match status" value="1"/>
</dbReference>
<keyword evidence="1 2" id="KW-0315">Glutamine amidotransferase</keyword>
<feature type="binding site" evidence="2">
    <location>
        <position position="129"/>
    </location>
    <ligand>
        <name>substrate</name>
    </ligand>
</feature>
<dbReference type="EMBL" id="BJUV01000005">
    <property type="protein sequence ID" value="GEK82408.1"/>
    <property type="molecule type" value="Genomic_DNA"/>
</dbReference>
<organism evidence="5 7">
    <name type="scientific">Frigoribacterium faeni</name>
    <dbReference type="NCBI Taxonomy" id="145483"/>
    <lineage>
        <taxon>Bacteria</taxon>
        <taxon>Bacillati</taxon>
        <taxon>Actinomycetota</taxon>
        <taxon>Actinomycetes</taxon>
        <taxon>Micrococcales</taxon>
        <taxon>Microbacteriaceae</taxon>
        <taxon>Frigoribacterium</taxon>
    </lineage>
</organism>
<sequence length="251" mass="26564">MSDDTLRIVHLYPEELGVSGDRGNVTTLVERARRAGIESSVTEYRVGDAVPTVADAVVLGHGPLSGVRAVSDDARRLRDAFEGFAASGVPVVAVGGGLELLSRGVVTVDGDTVEGVGFFDALLRRGAPRRTNYFQLTTTYGGDELTLYGFEDHATHLELGSDAQAFAHVVHGGGNGSDGLEGVVRGTSFGTQLKGPLLPLNPALTDRVLRAALSRRGISYGTTDAHEKLDRYAAAAQRVIADNLERSFKAM</sequence>
<dbReference type="OrthoDB" id="9782045at2"/>
<keyword evidence="2" id="KW-0573">Peptidoglycan synthesis</keyword>
<dbReference type="Proteomes" id="UP000522688">
    <property type="component" value="Unassembled WGS sequence"/>
</dbReference>
<dbReference type="EC" id="6.3.5.13" evidence="2"/>
<dbReference type="GO" id="GO:0008360">
    <property type="term" value="P:regulation of cell shape"/>
    <property type="evidence" value="ECO:0007669"/>
    <property type="project" value="UniProtKB-KW"/>
</dbReference>
<evidence type="ECO:0000313" key="6">
    <source>
        <dbReference type="Proteomes" id="UP000321154"/>
    </source>
</evidence>
<dbReference type="Pfam" id="PF07685">
    <property type="entry name" value="GATase_3"/>
    <property type="match status" value="1"/>
</dbReference>
<comment type="caution">
    <text evidence="5">The sequence shown here is derived from an EMBL/GenBank/DDBJ whole genome shotgun (WGS) entry which is preliminary data.</text>
</comment>
<dbReference type="GO" id="GO:0140282">
    <property type="term" value="F:carbon-nitrogen ligase activity on lipid II"/>
    <property type="evidence" value="ECO:0007669"/>
    <property type="project" value="UniProtKB-UniRule"/>
</dbReference>